<evidence type="ECO:0000256" key="2">
    <source>
        <dbReference type="SAM" id="SignalP"/>
    </source>
</evidence>
<dbReference type="STRING" id="419481.SAMN05216233_106110"/>
<feature type="signal peptide" evidence="2">
    <location>
        <begin position="1"/>
        <end position="23"/>
    </location>
</feature>
<name>A0A1G5EMP2_9BACT</name>
<feature type="chain" id="PRO_5011545406" evidence="2">
    <location>
        <begin position="24"/>
        <end position="254"/>
    </location>
</feature>
<dbReference type="RefSeq" id="WP_092210546.1">
    <property type="nucleotide sequence ID" value="NZ_FMUX01000006.1"/>
</dbReference>
<accession>A0A1G5EMP2</accession>
<dbReference type="SMART" id="SM00062">
    <property type="entry name" value="PBPb"/>
    <property type="match status" value="1"/>
</dbReference>
<dbReference type="InterPro" id="IPR001638">
    <property type="entry name" value="Solute-binding_3/MltF_N"/>
</dbReference>
<dbReference type="OrthoDB" id="5455658at2"/>
<dbReference type="Pfam" id="PF00497">
    <property type="entry name" value="SBP_bac_3"/>
    <property type="match status" value="1"/>
</dbReference>
<feature type="domain" description="Solute-binding protein family 3/N-terminal" evidence="3">
    <location>
        <begin position="27"/>
        <end position="254"/>
    </location>
</feature>
<evidence type="ECO:0000259" key="3">
    <source>
        <dbReference type="SMART" id="SM00062"/>
    </source>
</evidence>
<organism evidence="4 5">
    <name type="scientific">Desulfoluna spongiiphila</name>
    <dbReference type="NCBI Taxonomy" id="419481"/>
    <lineage>
        <taxon>Bacteria</taxon>
        <taxon>Pseudomonadati</taxon>
        <taxon>Thermodesulfobacteriota</taxon>
        <taxon>Desulfobacteria</taxon>
        <taxon>Desulfobacterales</taxon>
        <taxon>Desulfolunaceae</taxon>
        <taxon>Desulfoluna</taxon>
    </lineage>
</organism>
<dbReference type="AlphaFoldDB" id="A0A1G5EMP2"/>
<keyword evidence="1 2" id="KW-0732">Signal</keyword>
<dbReference type="Gene3D" id="3.40.190.10">
    <property type="entry name" value="Periplasmic binding protein-like II"/>
    <property type="match status" value="2"/>
</dbReference>
<sequence length="254" mass="29274">MKRATAAILSAFCILCFGISAHAQTQVLNIASDNDWPPYEWVDKETKELKGFAPEVVTHVLKTMDVPFEIKPYPWKRAERNVLEGKSDALFPASRKAKREKTCHYPGIDLLKSEYCFFIRKEDQGKLTFTDFSDLKGHKIGVSSGYSYTTEFWEFLKANKNYTEAKTDELNLKKLVKGRFDYFPGEVGNVAVLAKQLGIEDKIVRLPKPITQKPYYIIFNKAKVDEAFVHQFSDALEAYKKSQEYQAIYTKYFN</sequence>
<evidence type="ECO:0000313" key="4">
    <source>
        <dbReference type="EMBL" id="SCY28267.1"/>
    </source>
</evidence>
<proteinExistence type="predicted"/>
<protein>
    <submittedName>
        <fullName evidence="4">Amino acid ABC transporter substrate-binding protein, PAAT family</fullName>
    </submittedName>
</protein>
<keyword evidence="5" id="KW-1185">Reference proteome</keyword>
<dbReference type="Proteomes" id="UP000198870">
    <property type="component" value="Unassembled WGS sequence"/>
</dbReference>
<reference evidence="4 5" key="1">
    <citation type="submission" date="2016-10" db="EMBL/GenBank/DDBJ databases">
        <authorList>
            <person name="de Groot N.N."/>
        </authorList>
    </citation>
    <scope>NUCLEOTIDE SEQUENCE [LARGE SCALE GENOMIC DNA]</scope>
    <source>
        <strain evidence="4 5">AA1</strain>
    </source>
</reference>
<dbReference type="PANTHER" id="PTHR35936:SF25">
    <property type="entry name" value="ABC TRANSPORTER SUBSTRATE-BINDING PROTEIN"/>
    <property type="match status" value="1"/>
</dbReference>
<dbReference type="SUPFAM" id="SSF53850">
    <property type="entry name" value="Periplasmic binding protein-like II"/>
    <property type="match status" value="1"/>
</dbReference>
<dbReference type="PANTHER" id="PTHR35936">
    <property type="entry name" value="MEMBRANE-BOUND LYTIC MUREIN TRANSGLYCOSYLASE F"/>
    <property type="match status" value="1"/>
</dbReference>
<evidence type="ECO:0000256" key="1">
    <source>
        <dbReference type="ARBA" id="ARBA00022729"/>
    </source>
</evidence>
<dbReference type="EMBL" id="FMUX01000006">
    <property type="protein sequence ID" value="SCY28267.1"/>
    <property type="molecule type" value="Genomic_DNA"/>
</dbReference>
<evidence type="ECO:0000313" key="5">
    <source>
        <dbReference type="Proteomes" id="UP000198870"/>
    </source>
</evidence>
<gene>
    <name evidence="4" type="ORF">SAMN05216233_106110</name>
</gene>